<evidence type="ECO:0000313" key="2">
    <source>
        <dbReference type="EMBL" id="VVC42912.1"/>
    </source>
</evidence>
<organism evidence="2 3">
    <name type="scientific">Cinara cedri</name>
    <dbReference type="NCBI Taxonomy" id="506608"/>
    <lineage>
        <taxon>Eukaryota</taxon>
        <taxon>Metazoa</taxon>
        <taxon>Ecdysozoa</taxon>
        <taxon>Arthropoda</taxon>
        <taxon>Hexapoda</taxon>
        <taxon>Insecta</taxon>
        <taxon>Pterygota</taxon>
        <taxon>Neoptera</taxon>
        <taxon>Paraneoptera</taxon>
        <taxon>Hemiptera</taxon>
        <taxon>Sternorrhyncha</taxon>
        <taxon>Aphidomorpha</taxon>
        <taxon>Aphidoidea</taxon>
        <taxon>Aphididae</taxon>
        <taxon>Lachninae</taxon>
        <taxon>Cinara</taxon>
    </lineage>
</organism>
<dbReference type="Proteomes" id="UP000325440">
    <property type="component" value="Unassembled WGS sequence"/>
</dbReference>
<evidence type="ECO:0000259" key="1">
    <source>
        <dbReference type="Pfam" id="PF01551"/>
    </source>
</evidence>
<dbReference type="SUPFAM" id="SSF51261">
    <property type="entry name" value="Duplicated hybrid motif"/>
    <property type="match status" value="1"/>
</dbReference>
<sequence>MLSVALVNCGLQKPAPALLKGEEFHGRRDLESMQEYHLMKDNIIKNKSKKMTVKIHKNTQVTNYKFMMPIEGEIIAKFKSNTTDEICKDGIKIASHNGSNVVASASGKVIYVGKGLRWYGNLVIIEHKDHYTTVYSYLKNIHVTIGDEVQQDQIIGSAGKSSTQDKNLQICFTMRHNGQAVDPLLHMN</sequence>
<dbReference type="PANTHER" id="PTHR21666:SF270">
    <property type="entry name" value="MUREIN HYDROLASE ACTIVATOR ENVC"/>
    <property type="match status" value="1"/>
</dbReference>
<dbReference type="InterPro" id="IPR050570">
    <property type="entry name" value="Cell_wall_metabolism_enzyme"/>
</dbReference>
<dbReference type="InterPro" id="IPR016047">
    <property type="entry name" value="M23ase_b-sheet_dom"/>
</dbReference>
<feature type="domain" description="M23ase beta-sheet core" evidence="1">
    <location>
        <begin position="89"/>
        <end position="183"/>
    </location>
</feature>
<proteinExistence type="predicted"/>
<reference evidence="2 3" key="1">
    <citation type="submission" date="2019-08" db="EMBL/GenBank/DDBJ databases">
        <authorList>
            <person name="Alioto T."/>
            <person name="Alioto T."/>
            <person name="Gomez Garrido J."/>
        </authorList>
    </citation>
    <scope>NUCLEOTIDE SEQUENCE [LARGE SCALE GENOMIC DNA]</scope>
</reference>
<accession>A0A5E4NDX2</accession>
<protein>
    <submittedName>
        <fullName evidence="2">Peptidase M23,Duplicated hybrid motif</fullName>
    </submittedName>
</protein>
<dbReference type="GO" id="GO:0004222">
    <property type="term" value="F:metalloendopeptidase activity"/>
    <property type="evidence" value="ECO:0007669"/>
    <property type="project" value="TreeGrafter"/>
</dbReference>
<dbReference type="OrthoDB" id="6414321at2759"/>
<dbReference type="Pfam" id="PF01551">
    <property type="entry name" value="Peptidase_M23"/>
    <property type="match status" value="1"/>
</dbReference>
<gene>
    <name evidence="2" type="ORF">CINCED_3A022717</name>
</gene>
<dbReference type="PANTHER" id="PTHR21666">
    <property type="entry name" value="PEPTIDASE-RELATED"/>
    <property type="match status" value="1"/>
</dbReference>
<dbReference type="CDD" id="cd12797">
    <property type="entry name" value="M23_peptidase"/>
    <property type="match status" value="1"/>
</dbReference>
<dbReference type="EMBL" id="CABPRJ010002052">
    <property type="protein sequence ID" value="VVC42912.1"/>
    <property type="molecule type" value="Genomic_DNA"/>
</dbReference>
<dbReference type="Gene3D" id="2.70.70.10">
    <property type="entry name" value="Glucose Permease (Domain IIA)"/>
    <property type="match status" value="1"/>
</dbReference>
<name>A0A5E4NDX2_9HEMI</name>
<dbReference type="AlphaFoldDB" id="A0A5E4NDX2"/>
<dbReference type="InterPro" id="IPR011055">
    <property type="entry name" value="Dup_hybrid_motif"/>
</dbReference>
<keyword evidence="3" id="KW-1185">Reference proteome</keyword>
<evidence type="ECO:0000313" key="3">
    <source>
        <dbReference type="Proteomes" id="UP000325440"/>
    </source>
</evidence>